<feature type="chain" id="PRO_5037839697" evidence="1">
    <location>
        <begin position="20"/>
        <end position="150"/>
    </location>
</feature>
<gene>
    <name evidence="2" type="ORF">IB286_06220</name>
</gene>
<evidence type="ECO:0000313" key="2">
    <source>
        <dbReference type="EMBL" id="MBD2858602.1"/>
    </source>
</evidence>
<keyword evidence="1" id="KW-0732">Signal</keyword>
<evidence type="ECO:0000313" key="3">
    <source>
        <dbReference type="Proteomes" id="UP000610558"/>
    </source>
</evidence>
<keyword evidence="3" id="KW-1185">Reference proteome</keyword>
<evidence type="ECO:0000256" key="1">
    <source>
        <dbReference type="SAM" id="SignalP"/>
    </source>
</evidence>
<dbReference type="EMBL" id="JACXLD010000002">
    <property type="protein sequence ID" value="MBD2858602.1"/>
    <property type="molecule type" value="Genomic_DNA"/>
</dbReference>
<dbReference type="AlphaFoldDB" id="A0A927GW57"/>
<sequence length="150" mass="17350">MRKIFTLCILLLNLQPAFAETINAESAIGAWKTHRLYPSEEQLELLKKLGADKPEREMELLISDDLSVKFRYELEDGVWDTYHEKETNLKIDDGLIIIKLFRNKEIVYKIALSGYSSETGVKLIFGTLFKYWKGEVITGWTVGFEPRDDS</sequence>
<organism evidence="2 3">
    <name type="scientific">Spongiibacter pelagi</name>
    <dbReference type="NCBI Taxonomy" id="2760804"/>
    <lineage>
        <taxon>Bacteria</taxon>
        <taxon>Pseudomonadati</taxon>
        <taxon>Pseudomonadota</taxon>
        <taxon>Gammaproteobacteria</taxon>
        <taxon>Cellvibrionales</taxon>
        <taxon>Spongiibacteraceae</taxon>
        <taxon>Spongiibacter</taxon>
    </lineage>
</organism>
<accession>A0A927GW57</accession>
<dbReference type="RefSeq" id="WP_190763573.1">
    <property type="nucleotide sequence ID" value="NZ_JACXLD010000002.1"/>
</dbReference>
<comment type="caution">
    <text evidence="2">The sequence shown here is derived from an EMBL/GenBank/DDBJ whole genome shotgun (WGS) entry which is preliminary data.</text>
</comment>
<feature type="signal peptide" evidence="1">
    <location>
        <begin position="1"/>
        <end position="19"/>
    </location>
</feature>
<protein>
    <submittedName>
        <fullName evidence="2">Uncharacterized protein</fullName>
    </submittedName>
</protein>
<proteinExistence type="predicted"/>
<name>A0A927GW57_9GAMM</name>
<dbReference type="Proteomes" id="UP000610558">
    <property type="component" value="Unassembled WGS sequence"/>
</dbReference>
<reference evidence="2" key="1">
    <citation type="submission" date="2020-09" db="EMBL/GenBank/DDBJ databases">
        <authorList>
            <person name="Yoon J.-W."/>
        </authorList>
    </citation>
    <scope>NUCLEOTIDE SEQUENCE</scope>
    <source>
        <strain evidence="2">KMU-158</strain>
    </source>
</reference>